<dbReference type="InterPro" id="IPR001995">
    <property type="entry name" value="Peptidase_A2_cat"/>
</dbReference>
<evidence type="ECO:0000256" key="5">
    <source>
        <dbReference type="ARBA" id="ARBA00022722"/>
    </source>
</evidence>
<evidence type="ECO:0000256" key="9">
    <source>
        <dbReference type="ARBA" id="ARBA00022884"/>
    </source>
</evidence>
<keyword evidence="9" id="KW-0694">RNA-binding</keyword>
<comment type="caution">
    <text evidence="15">The sequence shown here is derived from an EMBL/GenBank/DDBJ whole genome shotgun (WGS) entry which is preliminary data.</text>
</comment>
<dbReference type="OrthoDB" id="6436542at2759"/>
<dbReference type="GO" id="GO:0006508">
    <property type="term" value="P:proteolysis"/>
    <property type="evidence" value="ECO:0007669"/>
    <property type="project" value="UniProtKB-KW"/>
</dbReference>
<feature type="domain" description="Reverse transcriptase" evidence="14">
    <location>
        <begin position="225"/>
        <end position="402"/>
    </location>
</feature>
<protein>
    <recommendedName>
        <fullName evidence="1">RNA-directed DNA polymerase</fullName>
        <ecNumber evidence="1">2.7.7.49</ecNumber>
    </recommendedName>
</protein>
<dbReference type="InterPro" id="IPR001969">
    <property type="entry name" value="Aspartic_peptidase_AS"/>
</dbReference>
<feature type="domain" description="Peptidase A2" evidence="13">
    <location>
        <begin position="50"/>
        <end position="121"/>
    </location>
</feature>
<keyword evidence="10" id="KW-0229">DNA integration</keyword>
<keyword evidence="16" id="KW-1185">Reference proteome</keyword>
<gene>
    <name evidence="15" type="primary">TY3B-I_1424</name>
    <name evidence="15" type="ORF">AVEN_172385_1</name>
</gene>
<dbReference type="InterPro" id="IPR043128">
    <property type="entry name" value="Rev_trsase/Diguanyl_cyclase"/>
</dbReference>
<keyword evidence="11" id="KW-0695">RNA-directed DNA polymerase</keyword>
<dbReference type="InterPro" id="IPR041588">
    <property type="entry name" value="Integrase_H2C2"/>
</dbReference>
<keyword evidence="12" id="KW-0511">Multifunctional enzyme</keyword>
<dbReference type="PROSITE" id="PS00141">
    <property type="entry name" value="ASP_PROTEASE"/>
    <property type="match status" value="1"/>
</dbReference>
<dbReference type="Pfam" id="PF00078">
    <property type="entry name" value="RVT_1"/>
    <property type="match status" value="1"/>
</dbReference>
<dbReference type="Pfam" id="PF00077">
    <property type="entry name" value="RVP"/>
    <property type="match status" value="1"/>
</dbReference>
<evidence type="ECO:0000256" key="11">
    <source>
        <dbReference type="ARBA" id="ARBA00022918"/>
    </source>
</evidence>
<dbReference type="InterPro" id="IPR018061">
    <property type="entry name" value="Retropepsins"/>
</dbReference>
<dbReference type="InterPro" id="IPR041577">
    <property type="entry name" value="RT_RNaseH_2"/>
</dbReference>
<dbReference type="FunFam" id="3.10.10.10:FF:000007">
    <property type="entry name" value="Retrovirus-related Pol polyprotein from transposon 17.6-like Protein"/>
    <property type="match status" value="1"/>
</dbReference>
<evidence type="ECO:0000256" key="2">
    <source>
        <dbReference type="ARBA" id="ARBA00022670"/>
    </source>
</evidence>
<dbReference type="PROSITE" id="PS50175">
    <property type="entry name" value="ASP_PROT_RETROV"/>
    <property type="match status" value="1"/>
</dbReference>
<dbReference type="Gene3D" id="1.10.340.70">
    <property type="match status" value="1"/>
</dbReference>
<dbReference type="PANTHER" id="PTHR37984">
    <property type="entry name" value="PROTEIN CBG26694"/>
    <property type="match status" value="1"/>
</dbReference>
<dbReference type="Gene3D" id="3.30.70.270">
    <property type="match status" value="2"/>
</dbReference>
<dbReference type="GO" id="GO:0003964">
    <property type="term" value="F:RNA-directed DNA polymerase activity"/>
    <property type="evidence" value="ECO:0007669"/>
    <property type="project" value="UniProtKB-KW"/>
</dbReference>
<evidence type="ECO:0000256" key="1">
    <source>
        <dbReference type="ARBA" id="ARBA00012493"/>
    </source>
</evidence>
<dbReference type="EMBL" id="BGPR01017025">
    <property type="protein sequence ID" value="GBN74901.1"/>
    <property type="molecule type" value="Genomic_DNA"/>
</dbReference>
<evidence type="ECO:0000256" key="8">
    <source>
        <dbReference type="ARBA" id="ARBA00022842"/>
    </source>
</evidence>
<dbReference type="GO" id="GO:0004190">
    <property type="term" value="F:aspartic-type endopeptidase activity"/>
    <property type="evidence" value="ECO:0007669"/>
    <property type="project" value="InterPro"/>
</dbReference>
<evidence type="ECO:0000256" key="7">
    <source>
        <dbReference type="ARBA" id="ARBA00022801"/>
    </source>
</evidence>
<keyword evidence="6" id="KW-0255">Endonuclease</keyword>
<proteinExistence type="predicted"/>
<dbReference type="FunFam" id="3.10.20.370:FF:000001">
    <property type="entry name" value="Retrovirus-related Pol polyprotein from transposon 17.6-like protein"/>
    <property type="match status" value="1"/>
</dbReference>
<evidence type="ECO:0000313" key="16">
    <source>
        <dbReference type="Proteomes" id="UP000499080"/>
    </source>
</evidence>
<dbReference type="PROSITE" id="PS50878">
    <property type="entry name" value="RT_POL"/>
    <property type="match status" value="1"/>
</dbReference>
<dbReference type="SUPFAM" id="SSF56672">
    <property type="entry name" value="DNA/RNA polymerases"/>
    <property type="match status" value="1"/>
</dbReference>
<dbReference type="Gene3D" id="2.40.70.10">
    <property type="entry name" value="Acid Proteases"/>
    <property type="match status" value="1"/>
</dbReference>
<accession>A0A4Y2RGY2</accession>
<keyword evidence="3" id="KW-0808">Transferase</keyword>
<dbReference type="GO" id="GO:0004519">
    <property type="term" value="F:endonuclease activity"/>
    <property type="evidence" value="ECO:0007669"/>
    <property type="project" value="UniProtKB-KW"/>
</dbReference>
<dbReference type="Pfam" id="PF17919">
    <property type="entry name" value="RT_RNaseH_2"/>
    <property type="match status" value="1"/>
</dbReference>
<dbReference type="AlphaFoldDB" id="A0A4Y2RGY2"/>
<evidence type="ECO:0000313" key="15">
    <source>
        <dbReference type="EMBL" id="GBN74901.1"/>
    </source>
</evidence>
<dbReference type="Proteomes" id="UP000499080">
    <property type="component" value="Unassembled WGS sequence"/>
</dbReference>
<dbReference type="CDD" id="cd09274">
    <property type="entry name" value="RNase_HI_RT_Ty3"/>
    <property type="match status" value="1"/>
</dbReference>
<sequence>MSTSLQLDSKTTRKSGKFKSAVSSATNSAAENVKECRKFRLFVRDRRSNLNFLVDSGADVSIIPATSQNKKKEEYQLYAANGTEISTYSIKVLNLDLGLRRDFQFPFIIAAVTKAILGKDFLTKFQLIIDMHNKKLIDGVTNLSIRSHITCVANADSISTTDKKSRCADLLLQYPNLTKPNLFICNSKHKVKHYIATKGPPVFSEARQLDGNKIKLAKQEFRFMLGNFIIRPSKSPWASPLHLVSKEDGSLRPCGDYRRLNAQTVPDRYPIPRIEGFHHILKQTKIFSKIDLFKAYFQIPIAEKDKQKTAIITPFGLYEFNLMSFGLRNAPSTFQRFINEVFFGLDFVFAYLDDILVASSTEDEHSEHLKVVFSRLEQYGLRINLGKPVMGVNQLEFLGYMITPEGSKPLSEKVNAILNYRLPETIHELRTFLGLINFYKRYIKNAAKNQAVLYEYLKGTKKKDQSKTPWTEEAKEKFAQCEKDLANATLLSFPNPDSPLALFTDASDYAVGSVLKQFEEDSWKPLAFFSKKLTNAQKGYSNYDRELLGIYLSIKQFKHILEGRQFTIYSGHKTLMFAFQQKNEKASPRQLRHLQYISEFSTDIRHIGGKENIVADSLSRIESISEIDYDEIADAESDNKDLNELHSKPSLHIKQYPLDSGKLLWCDISTTKIRSFIPQDFRMHIFKIFHNLAHPGVKSTVRQIASRFICLNIQKDITQWAKSFTHCQKNKINRHTRAQISTYKEVDDRFSIIHIDIIGPFLTSEGKT</sequence>
<keyword evidence="2" id="KW-0645">Protease</keyword>
<dbReference type="Pfam" id="PF17921">
    <property type="entry name" value="Integrase_H2C2"/>
    <property type="match status" value="1"/>
</dbReference>
<name>A0A4Y2RGY2_ARAVE</name>
<dbReference type="GO" id="GO:0015074">
    <property type="term" value="P:DNA integration"/>
    <property type="evidence" value="ECO:0007669"/>
    <property type="project" value="UniProtKB-KW"/>
</dbReference>
<evidence type="ECO:0000256" key="4">
    <source>
        <dbReference type="ARBA" id="ARBA00022695"/>
    </source>
</evidence>
<reference evidence="15 16" key="1">
    <citation type="journal article" date="2019" name="Sci. Rep.">
        <title>Orb-weaving spider Araneus ventricosus genome elucidates the spidroin gene catalogue.</title>
        <authorList>
            <person name="Kono N."/>
            <person name="Nakamura H."/>
            <person name="Ohtoshi R."/>
            <person name="Moran D.A.P."/>
            <person name="Shinohara A."/>
            <person name="Yoshida Y."/>
            <person name="Fujiwara M."/>
            <person name="Mori M."/>
            <person name="Tomita M."/>
            <person name="Arakawa K."/>
        </authorList>
    </citation>
    <scope>NUCLEOTIDE SEQUENCE [LARGE SCALE GENOMIC DNA]</scope>
</reference>
<dbReference type="InterPro" id="IPR050951">
    <property type="entry name" value="Retrovirus_Pol_polyprotein"/>
</dbReference>
<evidence type="ECO:0000256" key="3">
    <source>
        <dbReference type="ARBA" id="ARBA00022679"/>
    </source>
</evidence>
<keyword evidence="8" id="KW-0460">Magnesium</keyword>
<dbReference type="FunFam" id="2.40.70.10:FF:000130">
    <property type="entry name" value="Retrovirus-related Pol polyprotein from transposon opus-like Protein"/>
    <property type="match status" value="1"/>
</dbReference>
<organism evidence="15 16">
    <name type="scientific">Araneus ventricosus</name>
    <name type="common">Orbweaver spider</name>
    <name type="synonym">Epeira ventricosa</name>
    <dbReference type="NCBI Taxonomy" id="182803"/>
    <lineage>
        <taxon>Eukaryota</taxon>
        <taxon>Metazoa</taxon>
        <taxon>Ecdysozoa</taxon>
        <taxon>Arthropoda</taxon>
        <taxon>Chelicerata</taxon>
        <taxon>Arachnida</taxon>
        <taxon>Araneae</taxon>
        <taxon>Araneomorphae</taxon>
        <taxon>Entelegynae</taxon>
        <taxon>Araneoidea</taxon>
        <taxon>Araneidae</taxon>
        <taxon>Araneus</taxon>
    </lineage>
</organism>
<keyword evidence="5" id="KW-0540">Nuclease</keyword>
<evidence type="ECO:0000256" key="12">
    <source>
        <dbReference type="ARBA" id="ARBA00023268"/>
    </source>
</evidence>
<dbReference type="InterPro" id="IPR021109">
    <property type="entry name" value="Peptidase_aspartic_dom_sf"/>
</dbReference>
<dbReference type="CDD" id="cd01647">
    <property type="entry name" value="RT_LTR"/>
    <property type="match status" value="1"/>
</dbReference>
<evidence type="ECO:0000256" key="6">
    <source>
        <dbReference type="ARBA" id="ARBA00022759"/>
    </source>
</evidence>
<dbReference type="GO" id="GO:0003723">
    <property type="term" value="F:RNA binding"/>
    <property type="evidence" value="ECO:0007669"/>
    <property type="project" value="UniProtKB-KW"/>
</dbReference>
<keyword evidence="7" id="KW-0378">Hydrolase</keyword>
<dbReference type="InterPro" id="IPR000477">
    <property type="entry name" value="RT_dom"/>
</dbReference>
<dbReference type="EC" id="2.7.7.49" evidence="1"/>
<dbReference type="Gene3D" id="3.10.10.10">
    <property type="entry name" value="HIV Type 1 Reverse Transcriptase, subunit A, domain 1"/>
    <property type="match status" value="1"/>
</dbReference>
<dbReference type="PANTHER" id="PTHR37984:SF5">
    <property type="entry name" value="PROTEIN NYNRIN-LIKE"/>
    <property type="match status" value="1"/>
</dbReference>
<dbReference type="InterPro" id="IPR043502">
    <property type="entry name" value="DNA/RNA_pol_sf"/>
</dbReference>
<keyword evidence="4" id="KW-0548">Nucleotidyltransferase</keyword>
<dbReference type="SUPFAM" id="SSF50630">
    <property type="entry name" value="Acid proteases"/>
    <property type="match status" value="1"/>
</dbReference>
<evidence type="ECO:0000259" key="14">
    <source>
        <dbReference type="PROSITE" id="PS50878"/>
    </source>
</evidence>
<evidence type="ECO:0000259" key="13">
    <source>
        <dbReference type="PROSITE" id="PS50175"/>
    </source>
</evidence>
<evidence type="ECO:0000256" key="10">
    <source>
        <dbReference type="ARBA" id="ARBA00022908"/>
    </source>
</evidence>